<dbReference type="InterPro" id="IPR011053">
    <property type="entry name" value="Single_hybrid_motif"/>
</dbReference>
<evidence type="ECO:0000313" key="4">
    <source>
        <dbReference type="EMBL" id="RIE10491.1"/>
    </source>
</evidence>
<dbReference type="AlphaFoldDB" id="A0A398DHG9"/>
<dbReference type="InterPro" id="IPR000089">
    <property type="entry name" value="Biotin_lipoyl"/>
</dbReference>
<dbReference type="EMBL" id="QXIT01000023">
    <property type="protein sequence ID" value="RIE10491.1"/>
    <property type="molecule type" value="Genomic_DNA"/>
</dbReference>
<dbReference type="PANTHER" id="PTHR45266:SF3">
    <property type="entry name" value="OXALOACETATE DECARBOXYLASE ALPHA CHAIN"/>
    <property type="match status" value="1"/>
</dbReference>
<dbReference type="SUPFAM" id="SSF51230">
    <property type="entry name" value="Single hybrid motif"/>
    <property type="match status" value="1"/>
</dbReference>
<dbReference type="Gene3D" id="2.40.50.100">
    <property type="match status" value="1"/>
</dbReference>
<dbReference type="PROSITE" id="PS00188">
    <property type="entry name" value="BIOTIN"/>
    <property type="match status" value="1"/>
</dbReference>
<keyword evidence="2" id="KW-1133">Transmembrane helix</keyword>
<dbReference type="Pfam" id="PF00364">
    <property type="entry name" value="Biotin_lipoyl"/>
    <property type="match status" value="1"/>
</dbReference>
<keyword evidence="2" id="KW-0812">Transmembrane</keyword>
<evidence type="ECO:0000259" key="3">
    <source>
        <dbReference type="PROSITE" id="PS50968"/>
    </source>
</evidence>
<organism evidence="4 5">
    <name type="scientific">Candidatus Cryosericum odellii</name>
    <dbReference type="NCBI Taxonomy" id="2290917"/>
    <lineage>
        <taxon>Bacteria</taxon>
        <taxon>Pseudomonadati</taxon>
        <taxon>Caldisericota/Cryosericota group</taxon>
        <taxon>Candidatus Cryosericota</taxon>
        <taxon>Candidatus Cryosericia</taxon>
        <taxon>Candidatus Cryosericales</taxon>
        <taxon>Candidatus Cryosericaceae</taxon>
        <taxon>Candidatus Cryosericum</taxon>
    </lineage>
</organism>
<comment type="caution">
    <text evidence="4">The sequence shown here is derived from an EMBL/GenBank/DDBJ whole genome shotgun (WGS) entry which is preliminary data.</text>
</comment>
<dbReference type="InterPro" id="IPR050709">
    <property type="entry name" value="Biotin_Carboxyl_Carrier/Decarb"/>
</dbReference>
<reference evidence="4 5" key="1">
    <citation type="submission" date="2018-09" db="EMBL/GenBank/DDBJ databases">
        <title>Discovery and Ecogenomic Context for Candidatus Cryosericales, a Global Caldiserica Order Active in Thawing Permafrost.</title>
        <authorList>
            <person name="Martinez M.A."/>
            <person name="Woodcroft B.J."/>
            <person name="Ignacio Espinoza J.C."/>
            <person name="Zayed A."/>
            <person name="Singleton C.M."/>
            <person name="Boyd J."/>
            <person name="Li Y.-F."/>
            <person name="Purvine S."/>
            <person name="Maughan H."/>
            <person name="Hodgkins S.B."/>
            <person name="Anderson D."/>
            <person name="Sederholm M."/>
            <person name="Temperton B."/>
            <person name="Saleska S.R."/>
            <person name="Tyson G.W."/>
            <person name="Rich V.I."/>
        </authorList>
    </citation>
    <scope>NUCLEOTIDE SEQUENCE [LARGE SCALE GENOMIC DNA]</scope>
    <source>
        <strain evidence="4 5">SMC6</strain>
    </source>
</reference>
<gene>
    <name evidence="4" type="ORF">SMC6_01155</name>
</gene>
<dbReference type="PANTHER" id="PTHR45266">
    <property type="entry name" value="OXALOACETATE DECARBOXYLASE ALPHA CHAIN"/>
    <property type="match status" value="1"/>
</dbReference>
<evidence type="ECO:0000313" key="5">
    <source>
        <dbReference type="Proteomes" id="UP000266260"/>
    </source>
</evidence>
<dbReference type="PROSITE" id="PS50968">
    <property type="entry name" value="BIOTINYL_LIPOYL"/>
    <property type="match status" value="1"/>
</dbReference>
<keyword evidence="1" id="KW-0092">Biotin</keyword>
<keyword evidence="2" id="KW-0472">Membrane</keyword>
<evidence type="ECO:0000256" key="1">
    <source>
        <dbReference type="ARBA" id="ARBA00023267"/>
    </source>
</evidence>
<accession>A0A398DHG9</accession>
<proteinExistence type="predicted"/>
<feature type="transmembrane region" description="Helical" evidence="2">
    <location>
        <begin position="12"/>
        <end position="36"/>
    </location>
</feature>
<dbReference type="Proteomes" id="UP000266260">
    <property type="component" value="Unassembled WGS sequence"/>
</dbReference>
<name>A0A398DHG9_9BACT</name>
<dbReference type="CDD" id="cd06850">
    <property type="entry name" value="biotinyl_domain"/>
    <property type="match status" value="1"/>
</dbReference>
<protein>
    <submittedName>
        <fullName evidence="4">Acetyl-CoA carboxylase biotin carboxyl carrier protein subunit</fullName>
    </submittedName>
</protein>
<dbReference type="InterPro" id="IPR001882">
    <property type="entry name" value="Biotin_BS"/>
</dbReference>
<evidence type="ECO:0000256" key="2">
    <source>
        <dbReference type="SAM" id="Phobius"/>
    </source>
</evidence>
<feature type="domain" description="Lipoyl-binding" evidence="3">
    <location>
        <begin position="168"/>
        <end position="243"/>
    </location>
</feature>
<sequence length="243" mass="25870">MIAMPDTVSSSLWLSLVDMLVVFAVLAFLMFVCYGLKFFSRGSRDEATAEDDEDGQFDVAAGDETAFEIPMVERPEQLATMPAIVDPGHMGTAGAMSVGGLRTATAQSRVFRITVNGKAFEVGVEQATGTQPVVQSVSQVTTPSAPVAQRPVVAPPSPPVAFRSAPSHRPAATANLMKSPLPGKILKVFAAPGKAFKRGDTLLTIEAMKMENEILAPRDCVVGEVHVEVNQSVKTGEPLLRME</sequence>
<keyword evidence="5" id="KW-1185">Reference proteome</keyword>